<protein>
    <recommendedName>
        <fullName evidence="2">BRCT domain-containing protein</fullName>
    </recommendedName>
</protein>
<keyword evidence="4" id="KW-1185">Reference proteome</keyword>
<dbReference type="Proteomes" id="UP000485058">
    <property type="component" value="Unassembled WGS sequence"/>
</dbReference>
<feature type="region of interest" description="Disordered" evidence="1">
    <location>
        <begin position="252"/>
        <end position="272"/>
    </location>
</feature>
<dbReference type="PROSITE" id="PS50172">
    <property type="entry name" value="BRCT"/>
    <property type="match status" value="1"/>
</dbReference>
<evidence type="ECO:0000313" key="3">
    <source>
        <dbReference type="EMBL" id="GFH11190.1"/>
    </source>
</evidence>
<dbReference type="AlphaFoldDB" id="A0A699YMF0"/>
<dbReference type="CDD" id="cd17744">
    <property type="entry name" value="BRCT_MDC1_rpt1"/>
    <property type="match status" value="1"/>
</dbReference>
<proteinExistence type="predicted"/>
<feature type="compositionally biased region" description="Basic and acidic residues" evidence="1">
    <location>
        <begin position="258"/>
        <end position="272"/>
    </location>
</feature>
<dbReference type="InterPro" id="IPR036420">
    <property type="entry name" value="BRCT_dom_sf"/>
</dbReference>
<feature type="compositionally biased region" description="Gly residues" evidence="1">
    <location>
        <begin position="165"/>
        <end position="174"/>
    </location>
</feature>
<accession>A0A699YMF0</accession>
<organism evidence="3 4">
    <name type="scientific">Haematococcus lacustris</name>
    <name type="common">Green alga</name>
    <name type="synonym">Haematococcus pluvialis</name>
    <dbReference type="NCBI Taxonomy" id="44745"/>
    <lineage>
        <taxon>Eukaryota</taxon>
        <taxon>Viridiplantae</taxon>
        <taxon>Chlorophyta</taxon>
        <taxon>core chlorophytes</taxon>
        <taxon>Chlorophyceae</taxon>
        <taxon>CS clade</taxon>
        <taxon>Chlamydomonadales</taxon>
        <taxon>Haematococcaceae</taxon>
        <taxon>Haematococcus</taxon>
    </lineage>
</organism>
<dbReference type="Gene3D" id="3.40.50.10190">
    <property type="entry name" value="BRCT domain"/>
    <property type="match status" value="1"/>
</dbReference>
<feature type="region of interest" description="Disordered" evidence="1">
    <location>
        <begin position="137"/>
        <end position="182"/>
    </location>
</feature>
<reference evidence="3 4" key="1">
    <citation type="submission" date="2020-02" db="EMBL/GenBank/DDBJ databases">
        <title>Draft genome sequence of Haematococcus lacustris strain NIES-144.</title>
        <authorList>
            <person name="Morimoto D."/>
            <person name="Nakagawa S."/>
            <person name="Yoshida T."/>
            <person name="Sawayama S."/>
        </authorList>
    </citation>
    <scope>NUCLEOTIDE SEQUENCE [LARGE SCALE GENOMIC DNA]</scope>
    <source>
        <strain evidence="3 4">NIES-144</strain>
    </source>
</reference>
<dbReference type="SUPFAM" id="SSF52113">
    <property type="entry name" value="BRCT domain"/>
    <property type="match status" value="1"/>
</dbReference>
<comment type="caution">
    <text evidence="3">The sequence shown here is derived from an EMBL/GenBank/DDBJ whole genome shotgun (WGS) entry which is preliminary data.</text>
</comment>
<sequence length="532" mass="54453">MTALAGEGEVACHTQPECDPGCRQWVPPPLTPAASCLGVLGVRPPTLQPTLLLARVPAVGAPPPDPSRQLPGGPGGAPPTPHPHKAEVVQQAVEQIPQHSPPPSSNQPPGSGGGGACTCALSSPGCARSGVCSRAACPQGPGAAAGSGLSGAGQGPSSGPCCTGDGQGSRGGGRASRSPDAAVVKVGGRASGLASGLASPPSWSPPGLKGGPGFTHLVTSAEGFTRSAKQLSALAWGKPLVHPGWLEDCRAAGGGGEGGRKVGERWGEGGDMGKVRWQDRQRWADVVSTWVAVQRRHMKMDSRSERKWGLDLWAAHSRHLVQGPLLADAAEKGRRREAGNVHGRLRSGVVLTPRLVDKESDGAAVLSGLITAAGGVALTSTGQHQRALHHLLTHASVTPDLPVASKAVVGGMKRGAPASALPVPSHRAKRRCTESHSGALGHTIQELDDAAKACRLTGSGCHGTSQPADDGSDLGHCWREVIIIGHASEKRKTSLELPAGVPVFGREALLKAVLRQQPLTQGKEDLLFVVRA</sequence>
<name>A0A699YMF0_HAELA</name>
<feature type="compositionally biased region" description="Gly residues" evidence="1">
    <location>
        <begin position="143"/>
        <end position="156"/>
    </location>
</feature>
<feature type="region of interest" description="Disordered" evidence="1">
    <location>
        <begin position="57"/>
        <end position="114"/>
    </location>
</feature>
<gene>
    <name evidence="3" type="ORF">HaLaN_06651</name>
</gene>
<feature type="domain" description="BRCT" evidence="2">
    <location>
        <begin position="215"/>
        <end position="249"/>
    </location>
</feature>
<dbReference type="InterPro" id="IPR001357">
    <property type="entry name" value="BRCT_dom"/>
</dbReference>
<evidence type="ECO:0000313" key="4">
    <source>
        <dbReference type="Proteomes" id="UP000485058"/>
    </source>
</evidence>
<dbReference type="EMBL" id="BLLF01000382">
    <property type="protein sequence ID" value="GFH11190.1"/>
    <property type="molecule type" value="Genomic_DNA"/>
</dbReference>
<evidence type="ECO:0000259" key="2">
    <source>
        <dbReference type="PROSITE" id="PS50172"/>
    </source>
</evidence>
<evidence type="ECO:0000256" key="1">
    <source>
        <dbReference type="SAM" id="MobiDB-lite"/>
    </source>
</evidence>